<dbReference type="SUPFAM" id="SSF54821">
    <property type="entry name" value="Ribosomal protein S3 C-terminal domain"/>
    <property type="match status" value="1"/>
</dbReference>
<evidence type="ECO:0000313" key="6">
    <source>
        <dbReference type="WBParaSite" id="SBAD_0001240001-mRNA-1"/>
    </source>
</evidence>
<organism evidence="6">
    <name type="scientific">Soboliphyme baturini</name>
    <dbReference type="NCBI Taxonomy" id="241478"/>
    <lineage>
        <taxon>Eukaryota</taxon>
        <taxon>Metazoa</taxon>
        <taxon>Ecdysozoa</taxon>
        <taxon>Nematoda</taxon>
        <taxon>Enoplea</taxon>
        <taxon>Dorylaimia</taxon>
        <taxon>Dioctophymatida</taxon>
        <taxon>Dioctophymatoidea</taxon>
        <taxon>Soboliphymatidae</taxon>
        <taxon>Soboliphyme</taxon>
    </lineage>
</organism>
<dbReference type="GO" id="GO:0022627">
    <property type="term" value="C:cytosolic small ribosomal subunit"/>
    <property type="evidence" value="ECO:0007669"/>
    <property type="project" value="TreeGrafter"/>
</dbReference>
<dbReference type="InterPro" id="IPR001351">
    <property type="entry name" value="Ribosomal_uS3_C"/>
</dbReference>
<dbReference type="PANTHER" id="PTHR11760">
    <property type="entry name" value="30S/40S RIBOSOMAL PROTEIN S3"/>
    <property type="match status" value="1"/>
</dbReference>
<reference evidence="6" key="1">
    <citation type="submission" date="2016-06" db="UniProtKB">
        <authorList>
            <consortium name="WormBaseParasite"/>
        </authorList>
    </citation>
    <scope>IDENTIFICATION</scope>
</reference>
<dbReference type="GO" id="GO:0005634">
    <property type="term" value="C:nucleus"/>
    <property type="evidence" value="ECO:0007669"/>
    <property type="project" value="TreeGrafter"/>
</dbReference>
<evidence type="ECO:0000256" key="3">
    <source>
        <dbReference type="ARBA" id="ARBA00023274"/>
    </source>
</evidence>
<name>A0A183J802_9BILA</name>
<dbReference type="GO" id="GO:0006412">
    <property type="term" value="P:translation"/>
    <property type="evidence" value="ECO:0007669"/>
    <property type="project" value="InterPro"/>
</dbReference>
<keyword evidence="3" id="KW-0687">Ribonucleoprotein</keyword>
<proteinExistence type="inferred from homology"/>
<evidence type="ECO:0000256" key="2">
    <source>
        <dbReference type="ARBA" id="ARBA00022980"/>
    </source>
</evidence>
<dbReference type="WBParaSite" id="SBAD_0001240001-mRNA-1">
    <property type="protein sequence ID" value="SBAD_0001240001-mRNA-1"/>
    <property type="gene ID" value="SBAD_0001240001"/>
</dbReference>
<protein>
    <recommendedName>
        <fullName evidence="4">40S ribosomal protein S3</fullName>
    </recommendedName>
</protein>
<dbReference type="PANTHER" id="PTHR11760:SF32">
    <property type="entry name" value="SMALL RIBOSOMAL SUBUNIT PROTEIN US3"/>
    <property type="match status" value="1"/>
</dbReference>
<dbReference type="InterPro" id="IPR057258">
    <property type="entry name" value="Ribosomal_uS3"/>
</dbReference>
<sequence length="170" mass="18572">LESCHGSACAKKYLADLQCADDIVWVGSAGSRFCHLTAFISSTSSKFLTSRLYAEKLTTRGLCAVAQCESLRYKLIGGLAVRRACYGVLRFIMESQAVGCEVIVSGKLRGQRAKSMKFVDGLMIHSGNPVNDYIQKAVRHHKKISFINNAKVDHCQMCSTDAKDLAGVCD</sequence>
<dbReference type="GO" id="GO:2001235">
    <property type="term" value="P:positive regulation of apoptotic signaling pathway"/>
    <property type="evidence" value="ECO:0007669"/>
    <property type="project" value="TreeGrafter"/>
</dbReference>
<evidence type="ECO:0000256" key="4">
    <source>
        <dbReference type="ARBA" id="ARBA00035408"/>
    </source>
</evidence>
<accession>A0A183J802</accession>
<dbReference type="InterPro" id="IPR036419">
    <property type="entry name" value="Ribosomal_S3_C_sf"/>
</dbReference>
<keyword evidence="2" id="KW-0689">Ribosomal protein</keyword>
<dbReference type="Pfam" id="PF00189">
    <property type="entry name" value="Ribosomal_S3_C"/>
    <property type="match status" value="1"/>
</dbReference>
<evidence type="ECO:0000256" key="1">
    <source>
        <dbReference type="ARBA" id="ARBA00010761"/>
    </source>
</evidence>
<dbReference type="AlphaFoldDB" id="A0A183J802"/>
<feature type="domain" description="Small ribosomal subunit protein uS3 C-terminal" evidence="5">
    <location>
        <begin position="72"/>
        <end position="142"/>
    </location>
</feature>
<dbReference type="GO" id="GO:0003735">
    <property type="term" value="F:structural constituent of ribosome"/>
    <property type="evidence" value="ECO:0007669"/>
    <property type="project" value="InterPro"/>
</dbReference>
<comment type="similarity">
    <text evidence="1">Belongs to the universal ribosomal protein uS3 family.</text>
</comment>
<evidence type="ECO:0000259" key="5">
    <source>
        <dbReference type="Pfam" id="PF00189"/>
    </source>
</evidence>
<dbReference type="Gene3D" id="3.30.1140.32">
    <property type="entry name" value="Ribosomal protein S3, C-terminal domain"/>
    <property type="match status" value="1"/>
</dbReference>